<protein>
    <submittedName>
        <fullName evidence="1">Uncharacterized protein</fullName>
    </submittedName>
</protein>
<reference evidence="1" key="1">
    <citation type="journal article" date="2015" name="Nature">
        <title>Complex archaea that bridge the gap between prokaryotes and eukaryotes.</title>
        <authorList>
            <person name="Spang A."/>
            <person name="Saw J.H."/>
            <person name="Jorgensen S.L."/>
            <person name="Zaremba-Niedzwiedzka K."/>
            <person name="Martijn J."/>
            <person name="Lind A.E."/>
            <person name="van Eijk R."/>
            <person name="Schleper C."/>
            <person name="Guy L."/>
            <person name="Ettema T.J."/>
        </authorList>
    </citation>
    <scope>NUCLEOTIDE SEQUENCE</scope>
</reference>
<proteinExistence type="predicted"/>
<dbReference type="EMBL" id="LAZR01032716">
    <property type="protein sequence ID" value="KKL50116.1"/>
    <property type="molecule type" value="Genomic_DNA"/>
</dbReference>
<organism evidence="1">
    <name type="scientific">marine sediment metagenome</name>
    <dbReference type="NCBI Taxonomy" id="412755"/>
    <lineage>
        <taxon>unclassified sequences</taxon>
        <taxon>metagenomes</taxon>
        <taxon>ecological metagenomes</taxon>
    </lineage>
</organism>
<gene>
    <name evidence="1" type="ORF">LCGC14_2308720</name>
</gene>
<dbReference type="AlphaFoldDB" id="A0A0F9D8S2"/>
<sequence length="137" mass="16274">MYYAVNPPMDPNPPTNYTFIDVKERKNIVNVSAGPDDLIIVKYDVIRAHEHETPLKTEIGFWTDIHTYGFRIYEERNIVKEWNPPEQFSNWRIFIKNEDWYFGYVNFSVEVIYDYLNPSEPEPEPNTIGINIVPFLL</sequence>
<feature type="non-terminal residue" evidence="1">
    <location>
        <position position="137"/>
    </location>
</feature>
<name>A0A0F9D8S2_9ZZZZ</name>
<evidence type="ECO:0000313" key="1">
    <source>
        <dbReference type="EMBL" id="KKL50116.1"/>
    </source>
</evidence>
<comment type="caution">
    <text evidence="1">The sequence shown here is derived from an EMBL/GenBank/DDBJ whole genome shotgun (WGS) entry which is preliminary data.</text>
</comment>
<accession>A0A0F9D8S2</accession>